<dbReference type="AlphaFoldDB" id="A0A7X2NHA6"/>
<sequence length="1094" mass="124851">MKFQKNKTIREFYNLYFKSDLSTSLRNSQIEKDLYHNNLMFAIISAGMLCLLSLIGLVGSSPVSAGFILPPVNATAVYLIVLTVNLVFLIRLSVELTHFSADNEEKAVKRAKIVFSWFTGVNMVMATLTFFSTQPDSSFFFEYILVTSIIYLVPNAEVRVQARNTVINIAVLVIALFAIHYVIAWQDVVDVVILHTLCTFVNWFRLMIFVRFEKIKFSIEEEKDRFYQDSRTDGLTEMLNRTALRNDFPTYIDQDVCAALIDLDYFKRYNDTFGHDYGDQVLVQISRSMRHIFNDQTDHCYRYGGDEFLILSTAQDPKAFLQKLVELEKSSANYKGKMQIHCSIGYYRGVPQSERHLREIIKIADNYLYRAKSEGESHIMGDFPEGERQPITVQQNSGVDELTGLIDMRAFFAAMEEKRREKRDIQKQGELVVLFFNFVNFRMINLHYGTAAGDEYLRKIAATLKLCFPNGHVARMGEDHFAALTDTRRLEEKIDNVHRHLQRVLPNSIECCIGASVWEDDAVTPDIITSQAQAAADANRNQTGKKFAIYTQQIGKSLETTEYVISNIDKAIDKGWIVVYYQPIVRAISNRLCGMEALARWQDPEKGMLPPAAFIEPLEKSNQIWKLDLCVIRQAVHQIAAQSSSGIAEIPVSINLSRTDFLSCDIFSEIEALVKAASIPRYMLHIEVTESTMTSKGNGVIETLQSFREAGYEIWMDDFGSGYSTLNLLKDYSFDVLKMDMVFLKNDSHRSRNIIASVIDMDKKIGIRTLAEGVETAEQVAFLKKAGCEKLQGYFFGKPQPFDAMMKNWRAKGLDIETAEQRSCYNTLGQVNFMTDMPLVVVESRKDVFHLLLANDPALDLIHNDGFADLAALEKTLSNQKNVASRELLKAAKDAAISKRQGRLFTPFNGQKRQLNYRFIGQYDDTYLFVVIVYNRVAFEKKQPIERQILMNLLYFFRYIFSIDVKKMTIQSLHLIGASEEKPYATPLMDSTGHYASLLPDIFPADRKRYDAFMCPETLKDRLMQAEYGILRDTFRTRDANGRYVWMAHRLLLAPNAGGRQILYVIYVADRQAMALLAGVDDPSSAPNRPKAEN</sequence>
<feature type="domain" description="GGDEF" evidence="3">
    <location>
        <begin position="429"/>
        <end position="553"/>
    </location>
</feature>
<feature type="transmembrane region" description="Helical" evidence="1">
    <location>
        <begin position="166"/>
        <end position="185"/>
    </location>
</feature>
<dbReference type="RefSeq" id="WP_154576977.1">
    <property type="nucleotide sequence ID" value="NZ_VUMO01000017.1"/>
</dbReference>
<dbReference type="SMART" id="SM00052">
    <property type="entry name" value="EAL"/>
    <property type="match status" value="1"/>
</dbReference>
<dbReference type="Pfam" id="PF00563">
    <property type="entry name" value="EAL"/>
    <property type="match status" value="1"/>
</dbReference>
<evidence type="ECO:0000259" key="2">
    <source>
        <dbReference type="PROSITE" id="PS50883"/>
    </source>
</evidence>
<keyword evidence="1" id="KW-1133">Transmembrane helix</keyword>
<dbReference type="CDD" id="cd01948">
    <property type="entry name" value="EAL"/>
    <property type="match status" value="1"/>
</dbReference>
<evidence type="ECO:0000256" key="1">
    <source>
        <dbReference type="SAM" id="Phobius"/>
    </source>
</evidence>
<keyword evidence="1" id="KW-0472">Membrane</keyword>
<dbReference type="PROSITE" id="PS50887">
    <property type="entry name" value="GGDEF"/>
    <property type="match status" value="2"/>
</dbReference>
<organism evidence="4 5">
    <name type="scientific">Pseudoramibacter porci</name>
    <dbReference type="NCBI Taxonomy" id="2606631"/>
    <lineage>
        <taxon>Bacteria</taxon>
        <taxon>Bacillati</taxon>
        <taxon>Bacillota</taxon>
        <taxon>Clostridia</taxon>
        <taxon>Eubacteriales</taxon>
        <taxon>Eubacteriaceae</taxon>
        <taxon>Pseudoramibacter</taxon>
    </lineage>
</organism>
<dbReference type="InterPro" id="IPR043128">
    <property type="entry name" value="Rev_trsase/Diguanyl_cyclase"/>
</dbReference>
<dbReference type="Gene3D" id="3.20.20.450">
    <property type="entry name" value="EAL domain"/>
    <property type="match status" value="1"/>
</dbReference>
<dbReference type="Gene3D" id="3.30.70.270">
    <property type="match status" value="2"/>
</dbReference>
<dbReference type="PANTHER" id="PTHR33121">
    <property type="entry name" value="CYCLIC DI-GMP PHOSPHODIESTERASE PDEF"/>
    <property type="match status" value="1"/>
</dbReference>
<evidence type="ECO:0000313" key="4">
    <source>
        <dbReference type="EMBL" id="MSS20614.1"/>
    </source>
</evidence>
<protein>
    <submittedName>
        <fullName evidence="4">EAL domain-containing protein</fullName>
    </submittedName>
</protein>
<dbReference type="InterPro" id="IPR001633">
    <property type="entry name" value="EAL_dom"/>
</dbReference>
<dbReference type="SMART" id="SM00267">
    <property type="entry name" value="GGDEF"/>
    <property type="match status" value="2"/>
</dbReference>
<dbReference type="InterPro" id="IPR050706">
    <property type="entry name" value="Cyclic-di-GMP_PDE-like"/>
</dbReference>
<keyword evidence="5" id="KW-1185">Reference proteome</keyword>
<dbReference type="PANTHER" id="PTHR33121:SF70">
    <property type="entry name" value="SIGNALING PROTEIN YKOW"/>
    <property type="match status" value="1"/>
</dbReference>
<evidence type="ECO:0000259" key="3">
    <source>
        <dbReference type="PROSITE" id="PS50887"/>
    </source>
</evidence>
<feature type="transmembrane region" description="Helical" evidence="1">
    <location>
        <begin position="39"/>
        <end position="60"/>
    </location>
</feature>
<dbReference type="Proteomes" id="UP000461754">
    <property type="component" value="Unassembled WGS sequence"/>
</dbReference>
<dbReference type="PROSITE" id="PS50883">
    <property type="entry name" value="EAL"/>
    <property type="match status" value="1"/>
</dbReference>
<comment type="caution">
    <text evidence="4">The sequence shown here is derived from an EMBL/GenBank/DDBJ whole genome shotgun (WGS) entry which is preliminary data.</text>
</comment>
<reference evidence="4 5" key="1">
    <citation type="submission" date="2019-08" db="EMBL/GenBank/DDBJ databases">
        <title>In-depth cultivation of the pig gut microbiome towards novel bacterial diversity and tailored functional studies.</title>
        <authorList>
            <person name="Wylensek D."/>
            <person name="Hitch T.C.A."/>
            <person name="Clavel T."/>
        </authorList>
    </citation>
    <scope>NUCLEOTIDE SEQUENCE [LARGE SCALE GENOMIC DNA]</scope>
    <source>
        <strain evidence="4 5">RF-744-FAT-4</strain>
    </source>
</reference>
<feature type="transmembrane region" description="Helical" evidence="1">
    <location>
        <begin position="137"/>
        <end position="154"/>
    </location>
</feature>
<feature type="domain" description="GGDEF" evidence="3">
    <location>
        <begin position="254"/>
        <end position="384"/>
    </location>
</feature>
<keyword evidence="1" id="KW-0812">Transmembrane</keyword>
<dbReference type="InterPro" id="IPR029787">
    <property type="entry name" value="Nucleotide_cyclase"/>
</dbReference>
<evidence type="ECO:0000313" key="5">
    <source>
        <dbReference type="Proteomes" id="UP000461754"/>
    </source>
</evidence>
<feature type="domain" description="EAL" evidence="2">
    <location>
        <begin position="561"/>
        <end position="813"/>
    </location>
</feature>
<proteinExistence type="predicted"/>
<feature type="transmembrane region" description="Helical" evidence="1">
    <location>
        <begin position="72"/>
        <end position="92"/>
    </location>
</feature>
<name>A0A7X2NHA6_9FIRM</name>
<dbReference type="Pfam" id="PF00990">
    <property type="entry name" value="GGDEF"/>
    <property type="match status" value="2"/>
</dbReference>
<dbReference type="NCBIfam" id="TIGR00254">
    <property type="entry name" value="GGDEF"/>
    <property type="match status" value="2"/>
</dbReference>
<feature type="transmembrane region" description="Helical" evidence="1">
    <location>
        <begin position="113"/>
        <end position="131"/>
    </location>
</feature>
<dbReference type="CDD" id="cd01949">
    <property type="entry name" value="GGDEF"/>
    <property type="match status" value="1"/>
</dbReference>
<gene>
    <name evidence="4" type="ORF">FYJ52_09435</name>
</gene>
<dbReference type="InterPro" id="IPR035919">
    <property type="entry name" value="EAL_sf"/>
</dbReference>
<dbReference type="GO" id="GO:0071111">
    <property type="term" value="F:cyclic-guanylate-specific phosphodiesterase activity"/>
    <property type="evidence" value="ECO:0007669"/>
    <property type="project" value="InterPro"/>
</dbReference>
<dbReference type="InterPro" id="IPR000160">
    <property type="entry name" value="GGDEF_dom"/>
</dbReference>
<dbReference type="SUPFAM" id="SSF141868">
    <property type="entry name" value="EAL domain-like"/>
    <property type="match status" value="1"/>
</dbReference>
<dbReference type="SUPFAM" id="SSF55073">
    <property type="entry name" value="Nucleotide cyclase"/>
    <property type="match status" value="2"/>
</dbReference>
<dbReference type="EMBL" id="VUMO01000017">
    <property type="protein sequence ID" value="MSS20614.1"/>
    <property type="molecule type" value="Genomic_DNA"/>
</dbReference>
<accession>A0A7X2NHA6</accession>